<comment type="caution">
    <text evidence="3">The sequence shown here is derived from an EMBL/GenBank/DDBJ whole genome shotgun (WGS) entry which is preliminary data.</text>
</comment>
<protein>
    <submittedName>
        <fullName evidence="3">BolA family protein</fullName>
    </submittedName>
</protein>
<evidence type="ECO:0000313" key="4">
    <source>
        <dbReference type="Proteomes" id="UP001230156"/>
    </source>
</evidence>
<dbReference type="RefSeq" id="WP_379956497.1">
    <property type="nucleotide sequence ID" value="NZ_JAUYVI010000004.1"/>
</dbReference>
<evidence type="ECO:0000256" key="2">
    <source>
        <dbReference type="SAM" id="MobiDB-lite"/>
    </source>
</evidence>
<accession>A0ABU0YMR1</accession>
<proteinExistence type="inferred from homology"/>
<evidence type="ECO:0000313" key="3">
    <source>
        <dbReference type="EMBL" id="MDQ7249002.1"/>
    </source>
</evidence>
<evidence type="ECO:0000256" key="1">
    <source>
        <dbReference type="RuleBase" id="RU003860"/>
    </source>
</evidence>
<comment type="similarity">
    <text evidence="1">Belongs to the BolA/IbaG family.</text>
</comment>
<dbReference type="Gene3D" id="3.30.300.90">
    <property type="entry name" value="BolA-like"/>
    <property type="match status" value="1"/>
</dbReference>
<feature type="region of interest" description="Disordered" evidence="2">
    <location>
        <begin position="19"/>
        <end position="41"/>
    </location>
</feature>
<reference evidence="4" key="1">
    <citation type="submission" date="2023-08" db="EMBL/GenBank/DDBJ databases">
        <title>Rhodospirillaceae gen. nov., a novel taxon isolated from the Yangtze River Yuezi River estuary sludge.</title>
        <authorList>
            <person name="Ruan L."/>
        </authorList>
    </citation>
    <scope>NUCLEOTIDE SEQUENCE [LARGE SCALE GENOMIC DNA]</scope>
    <source>
        <strain evidence="4">R-7</strain>
    </source>
</reference>
<dbReference type="SUPFAM" id="SSF82657">
    <property type="entry name" value="BolA-like"/>
    <property type="match status" value="1"/>
</dbReference>
<dbReference type="Proteomes" id="UP001230156">
    <property type="component" value="Unassembled WGS sequence"/>
</dbReference>
<sequence>MGAVKTRIESKLAAAFAPDQLEVEDQTNQHHGHAGWRESGETHFRVSIRSAQFAGRTRVERQRAIYAVLAEELAGPVHALAISARAPGETETSNSPGNVS</sequence>
<dbReference type="EMBL" id="JAUYVI010000004">
    <property type="protein sequence ID" value="MDQ7249002.1"/>
    <property type="molecule type" value="Genomic_DNA"/>
</dbReference>
<dbReference type="InterPro" id="IPR036065">
    <property type="entry name" value="BolA-like_sf"/>
</dbReference>
<dbReference type="PIRSF" id="PIRSF003113">
    <property type="entry name" value="BolA"/>
    <property type="match status" value="1"/>
</dbReference>
<gene>
    <name evidence="3" type="ORF">Q8A70_15050</name>
</gene>
<dbReference type="InterPro" id="IPR002634">
    <property type="entry name" value="BolA"/>
</dbReference>
<dbReference type="PANTHER" id="PTHR46230">
    <property type="match status" value="1"/>
</dbReference>
<organism evidence="3 4">
    <name type="scientific">Dongia sedimenti</name>
    <dbReference type="NCBI Taxonomy" id="3064282"/>
    <lineage>
        <taxon>Bacteria</taxon>
        <taxon>Pseudomonadati</taxon>
        <taxon>Pseudomonadota</taxon>
        <taxon>Alphaproteobacteria</taxon>
        <taxon>Rhodospirillales</taxon>
        <taxon>Dongiaceae</taxon>
        <taxon>Dongia</taxon>
    </lineage>
</organism>
<name>A0ABU0YMR1_9PROT</name>
<dbReference type="PANTHER" id="PTHR46230:SF7">
    <property type="entry name" value="BOLA-LIKE PROTEIN 1"/>
    <property type="match status" value="1"/>
</dbReference>
<keyword evidence="4" id="KW-1185">Reference proteome</keyword>
<dbReference type="Pfam" id="PF01722">
    <property type="entry name" value="BolA"/>
    <property type="match status" value="1"/>
</dbReference>